<dbReference type="PANTHER" id="PTHR21011:SF1">
    <property type="entry name" value="SMALL RIBOSOMAL SUBUNIT PROTEIN BS6M"/>
    <property type="match status" value="1"/>
</dbReference>
<dbReference type="Proteomes" id="UP001271007">
    <property type="component" value="Unassembled WGS sequence"/>
</dbReference>
<evidence type="ECO:0000256" key="6">
    <source>
        <dbReference type="ARBA" id="ARBA00035170"/>
    </source>
</evidence>
<evidence type="ECO:0000256" key="2">
    <source>
        <dbReference type="ARBA" id="ARBA00009512"/>
    </source>
</evidence>
<dbReference type="AlphaFoldDB" id="A0AAJ0G882"/>
<evidence type="ECO:0000256" key="5">
    <source>
        <dbReference type="ARBA" id="ARBA00023274"/>
    </source>
</evidence>
<keyword evidence="4" id="KW-0496">Mitochondrion</keyword>
<comment type="similarity">
    <text evidence="2">Belongs to the bacterial ribosomal protein bS6 family.</text>
</comment>
<dbReference type="FunFam" id="3.30.70.60:FF:000007">
    <property type="entry name" value="37S ribosomal protein Mrp17"/>
    <property type="match status" value="1"/>
</dbReference>
<name>A0AAJ0G882_9PEZI</name>
<dbReference type="SUPFAM" id="SSF54995">
    <property type="entry name" value="Ribosomal protein S6"/>
    <property type="match status" value="1"/>
</dbReference>
<dbReference type="InterPro" id="IPR035980">
    <property type="entry name" value="Ribosomal_bS6_sf"/>
</dbReference>
<dbReference type="GO" id="GO:0005763">
    <property type="term" value="C:mitochondrial small ribosomal subunit"/>
    <property type="evidence" value="ECO:0007669"/>
    <property type="project" value="TreeGrafter"/>
</dbReference>
<comment type="subcellular location">
    <subcellularLocation>
        <location evidence="1">Mitochondrion</location>
    </subcellularLocation>
</comment>
<dbReference type="GO" id="GO:0070181">
    <property type="term" value="F:small ribosomal subunit rRNA binding"/>
    <property type="evidence" value="ECO:0007669"/>
    <property type="project" value="TreeGrafter"/>
</dbReference>
<organism evidence="8 9">
    <name type="scientific">Extremus antarcticus</name>
    <dbReference type="NCBI Taxonomy" id="702011"/>
    <lineage>
        <taxon>Eukaryota</taxon>
        <taxon>Fungi</taxon>
        <taxon>Dikarya</taxon>
        <taxon>Ascomycota</taxon>
        <taxon>Pezizomycotina</taxon>
        <taxon>Dothideomycetes</taxon>
        <taxon>Dothideomycetidae</taxon>
        <taxon>Mycosphaerellales</taxon>
        <taxon>Extremaceae</taxon>
        <taxon>Extremus</taxon>
    </lineage>
</organism>
<dbReference type="InterPro" id="IPR000529">
    <property type="entry name" value="Ribosomal_bS6"/>
</dbReference>
<sequence length="144" mass="15713">MLYELIGVVRPARTINEIKESASPPPPPLTPPTLTLSSRIAKTTGNQILTSGGVVRGITNWGTFLLPKPARKAGTTYHQGQYFILRFDSSAKTQHAVRRTLGLDPRMIRFSVVKMGSKLEQIAEVGGRAEWETVEAGGRGRGEN</sequence>
<comment type="caution">
    <text evidence="8">The sequence shown here is derived from an EMBL/GenBank/DDBJ whole genome shotgun (WGS) entry which is preliminary data.</text>
</comment>
<evidence type="ECO:0000256" key="7">
    <source>
        <dbReference type="ARBA" id="ARBA00037226"/>
    </source>
</evidence>
<keyword evidence="9" id="KW-1185">Reference proteome</keyword>
<evidence type="ECO:0000256" key="1">
    <source>
        <dbReference type="ARBA" id="ARBA00004173"/>
    </source>
</evidence>
<keyword evidence="5" id="KW-0687">Ribonucleoprotein</keyword>
<dbReference type="Gene3D" id="3.30.70.60">
    <property type="match status" value="1"/>
</dbReference>
<dbReference type="GO" id="GO:0006412">
    <property type="term" value="P:translation"/>
    <property type="evidence" value="ECO:0007669"/>
    <property type="project" value="InterPro"/>
</dbReference>
<reference evidence="8" key="1">
    <citation type="submission" date="2023-04" db="EMBL/GenBank/DDBJ databases">
        <title>Black Yeasts Isolated from many extreme environments.</title>
        <authorList>
            <person name="Coleine C."/>
            <person name="Stajich J.E."/>
            <person name="Selbmann L."/>
        </authorList>
    </citation>
    <scope>NUCLEOTIDE SEQUENCE</scope>
    <source>
        <strain evidence="8">CCFEE 5312</strain>
    </source>
</reference>
<comment type="function">
    <text evidence="7">Component of the mitochondrial ribosome (mitoribosome), a dedicated translation machinery responsible for the synthesis of mitochondrial genome-encoded proteins, including at least some of the essential transmembrane subunits of the mitochondrial respiratory chain. The mitoribosomes are attached to the mitochondrial inner membrane and translation products are cotranslationally integrated into the membrane.</text>
</comment>
<keyword evidence="3" id="KW-0689">Ribosomal protein</keyword>
<evidence type="ECO:0000313" key="8">
    <source>
        <dbReference type="EMBL" id="KAK3047988.1"/>
    </source>
</evidence>
<dbReference type="InterPro" id="IPR014717">
    <property type="entry name" value="Transl_elong_EF1B/ribsomal_bS6"/>
</dbReference>
<protein>
    <recommendedName>
        <fullName evidence="6">Small ribosomal subunit protein bS6m</fullName>
    </recommendedName>
</protein>
<dbReference type="CDD" id="cd15465">
    <property type="entry name" value="bS6_mito"/>
    <property type="match status" value="1"/>
</dbReference>
<dbReference type="Pfam" id="PF01250">
    <property type="entry name" value="Ribosomal_S6"/>
    <property type="match status" value="1"/>
</dbReference>
<dbReference type="GO" id="GO:0003735">
    <property type="term" value="F:structural constituent of ribosome"/>
    <property type="evidence" value="ECO:0007669"/>
    <property type="project" value="InterPro"/>
</dbReference>
<dbReference type="EMBL" id="JAWDJX010000054">
    <property type="protein sequence ID" value="KAK3047988.1"/>
    <property type="molecule type" value="Genomic_DNA"/>
</dbReference>
<dbReference type="PANTHER" id="PTHR21011">
    <property type="entry name" value="MITOCHONDRIAL 28S RIBOSOMAL PROTEIN S6"/>
    <property type="match status" value="1"/>
</dbReference>
<proteinExistence type="inferred from homology"/>
<accession>A0AAJ0G882</accession>
<evidence type="ECO:0000256" key="4">
    <source>
        <dbReference type="ARBA" id="ARBA00023128"/>
    </source>
</evidence>
<evidence type="ECO:0000256" key="3">
    <source>
        <dbReference type="ARBA" id="ARBA00022980"/>
    </source>
</evidence>
<gene>
    <name evidence="8" type="ORF">LTR09_010663</name>
</gene>
<evidence type="ECO:0000313" key="9">
    <source>
        <dbReference type="Proteomes" id="UP001271007"/>
    </source>
</evidence>